<dbReference type="Proteomes" id="UP001148737">
    <property type="component" value="Unassembled WGS sequence"/>
</dbReference>
<evidence type="ECO:0000313" key="1">
    <source>
        <dbReference type="EMBL" id="KAJ3494529.1"/>
    </source>
</evidence>
<organism evidence="1 2">
    <name type="scientific">Lecanicillium saksenae</name>
    <dbReference type="NCBI Taxonomy" id="468837"/>
    <lineage>
        <taxon>Eukaryota</taxon>
        <taxon>Fungi</taxon>
        <taxon>Dikarya</taxon>
        <taxon>Ascomycota</taxon>
        <taxon>Pezizomycotina</taxon>
        <taxon>Sordariomycetes</taxon>
        <taxon>Hypocreomycetidae</taxon>
        <taxon>Hypocreales</taxon>
        <taxon>Cordycipitaceae</taxon>
        <taxon>Lecanicillium</taxon>
    </lineage>
</organism>
<sequence>MPVVKPSTRLVLYLWLFGQVALGETAVKPSFDPFAASSRCPISCNDDLTQWMLYPSVYDLDTCNATLLFRFNVYNNISDVPVQACVPASAPEASSSASRLLLRLRQVLPFSNRRAASNAETKSKDVQLFKWTSEDAKPSVVDMHKAASILSEQLKIQPSVNSDAVLLAKQGRIIVGGFAGSELDKASVSDIAARFAKWNSQHGDAKQTAAEICDEDSFSSQILGLAMDTEGNLANVKEKLKNWAQAKCVSSKGAAQETLKDVSVSVVPTQPTIQNTGNSNSKSDKTTSGMAGGSCKTIDANPGDGCWSLASRCGISLDDFEKYNANGMCNNNIIVGQYVCCSSGGLPDFSPQPNPDGSCKTHTIKAGDLCATLASQNDITVDQINERNKKVPGTKKPSKMDDLASLNACPLKACCNVWGQCGTTADFCIPAPADTGAPGTSKPGANGCIYNCGMDIVNNGSPPKTFIKASQIDTTKYTHIHFAFANITHDFKPDVSGSQKQFDEFKNLKNVKRILSFGGWSFSTDADTAPIFRIGVTDSQRQNFANNVVSFIKDQGLDGVDFDWEYPGAPDIPGIPPGDKDDGERYLQFLKLVRNQLPSDKSMGLAAPASYWYLKGFPIAEMSKVLDYIIYMTYDLHGQWDYGNKWAK</sequence>
<comment type="caution">
    <text evidence="1">The sequence shown here is derived from an EMBL/GenBank/DDBJ whole genome shotgun (WGS) entry which is preliminary data.</text>
</comment>
<keyword evidence="2" id="KW-1185">Reference proteome</keyword>
<dbReference type="EMBL" id="JANAKD010000369">
    <property type="protein sequence ID" value="KAJ3494529.1"/>
    <property type="molecule type" value="Genomic_DNA"/>
</dbReference>
<evidence type="ECO:0000313" key="2">
    <source>
        <dbReference type="Proteomes" id="UP001148737"/>
    </source>
</evidence>
<reference evidence="1" key="1">
    <citation type="submission" date="2022-07" db="EMBL/GenBank/DDBJ databases">
        <title>Genome Sequence of Lecanicillium saksenae.</title>
        <authorList>
            <person name="Buettner E."/>
        </authorList>
    </citation>
    <scope>NUCLEOTIDE SEQUENCE</scope>
    <source>
        <strain evidence="1">VT-O1</strain>
    </source>
</reference>
<proteinExistence type="predicted"/>
<protein>
    <submittedName>
        <fullName evidence="1">Uncharacterized protein</fullName>
    </submittedName>
</protein>
<gene>
    <name evidence="1" type="ORF">NLG97_g4022</name>
</gene>
<name>A0ACC1QY57_9HYPO</name>
<accession>A0ACC1QY57</accession>